<dbReference type="GO" id="GO:0003700">
    <property type="term" value="F:DNA-binding transcription factor activity"/>
    <property type="evidence" value="ECO:0007669"/>
    <property type="project" value="InterPro"/>
</dbReference>
<organism evidence="6 7">
    <name type="scientific">Pseudooceanicola albus</name>
    <dbReference type="NCBI Taxonomy" id="2692189"/>
    <lineage>
        <taxon>Bacteria</taxon>
        <taxon>Pseudomonadati</taxon>
        <taxon>Pseudomonadota</taxon>
        <taxon>Alphaproteobacteria</taxon>
        <taxon>Rhodobacterales</taxon>
        <taxon>Paracoccaceae</taxon>
        <taxon>Pseudooceanicola</taxon>
    </lineage>
</organism>
<keyword evidence="7" id="KW-1185">Reference proteome</keyword>
<evidence type="ECO:0000313" key="6">
    <source>
        <dbReference type="EMBL" id="MXN19156.1"/>
    </source>
</evidence>
<feature type="region of interest" description="Disordered" evidence="4">
    <location>
        <begin position="85"/>
        <end position="111"/>
    </location>
</feature>
<reference evidence="6 7" key="1">
    <citation type="submission" date="2019-12" db="EMBL/GenBank/DDBJ databases">
        <authorList>
            <person name="Li M."/>
        </authorList>
    </citation>
    <scope>NUCLEOTIDE SEQUENCE [LARGE SCALE GENOMIC DNA]</scope>
    <source>
        <strain evidence="6 7">GBMRC 2024</strain>
    </source>
</reference>
<name>A0A6L7G6Y1_9RHOB</name>
<dbReference type="PANTHER" id="PTHR30126:SF84">
    <property type="entry name" value="HTH-TYPE TRANSCRIPTIONAL REGULATOR PTXR"/>
    <property type="match status" value="1"/>
</dbReference>
<evidence type="ECO:0000313" key="7">
    <source>
        <dbReference type="Proteomes" id="UP000477911"/>
    </source>
</evidence>
<evidence type="ECO:0000256" key="2">
    <source>
        <dbReference type="ARBA" id="ARBA00023015"/>
    </source>
</evidence>
<proteinExistence type="inferred from homology"/>
<evidence type="ECO:0000256" key="1">
    <source>
        <dbReference type="ARBA" id="ARBA00009437"/>
    </source>
</evidence>
<dbReference type="EMBL" id="WUMU01000017">
    <property type="protein sequence ID" value="MXN19156.1"/>
    <property type="molecule type" value="Genomic_DNA"/>
</dbReference>
<dbReference type="InterPro" id="IPR000847">
    <property type="entry name" value="LysR_HTH_N"/>
</dbReference>
<dbReference type="GO" id="GO:0000976">
    <property type="term" value="F:transcription cis-regulatory region binding"/>
    <property type="evidence" value="ECO:0007669"/>
    <property type="project" value="TreeGrafter"/>
</dbReference>
<dbReference type="Gene3D" id="1.10.10.10">
    <property type="entry name" value="Winged helix-like DNA-binding domain superfamily/Winged helix DNA-binding domain"/>
    <property type="match status" value="1"/>
</dbReference>
<dbReference type="PROSITE" id="PS50931">
    <property type="entry name" value="HTH_LYSR"/>
    <property type="match status" value="1"/>
</dbReference>
<accession>A0A6L7G6Y1</accession>
<keyword evidence="2" id="KW-0805">Transcription regulation</keyword>
<comment type="similarity">
    <text evidence="1">Belongs to the LysR transcriptional regulatory family.</text>
</comment>
<dbReference type="AlphaFoldDB" id="A0A6L7G6Y1"/>
<evidence type="ECO:0000256" key="3">
    <source>
        <dbReference type="ARBA" id="ARBA00023163"/>
    </source>
</evidence>
<dbReference type="Pfam" id="PF11578">
    <property type="entry name" value="DUF3237"/>
    <property type="match status" value="1"/>
</dbReference>
<feature type="domain" description="HTH lysR-type" evidence="5">
    <location>
        <begin position="1"/>
        <end position="58"/>
    </location>
</feature>
<feature type="compositionally biased region" description="Gly residues" evidence="4">
    <location>
        <begin position="85"/>
        <end position="94"/>
    </location>
</feature>
<dbReference type="Pfam" id="PF00126">
    <property type="entry name" value="HTH_1"/>
    <property type="match status" value="1"/>
</dbReference>
<evidence type="ECO:0000256" key="4">
    <source>
        <dbReference type="SAM" id="MobiDB-lite"/>
    </source>
</evidence>
<dbReference type="InterPro" id="IPR036388">
    <property type="entry name" value="WH-like_DNA-bd_sf"/>
</dbReference>
<evidence type="ECO:0000259" key="5">
    <source>
        <dbReference type="PROSITE" id="PS50931"/>
    </source>
</evidence>
<dbReference type="SUPFAM" id="SSF46785">
    <property type="entry name" value="Winged helix' DNA-binding domain"/>
    <property type="match status" value="1"/>
</dbReference>
<dbReference type="PANTHER" id="PTHR30126">
    <property type="entry name" value="HTH-TYPE TRANSCRIPTIONAL REGULATOR"/>
    <property type="match status" value="1"/>
</dbReference>
<dbReference type="Proteomes" id="UP000477911">
    <property type="component" value="Unassembled WGS sequence"/>
</dbReference>
<gene>
    <name evidence="6" type="ORF">GR170_15035</name>
</gene>
<dbReference type="Gene3D" id="2.40.160.20">
    <property type="match status" value="1"/>
</dbReference>
<keyword evidence="3" id="KW-0804">Transcription</keyword>
<sequence>MDLTNVAVFVQAVRLGSLSAASKHLGLAPMASSRRLAALAEELGRRLLHRTTRALSMTTDGALFLAHAEAMLCRRGRPRGAGGAFGRCDGGAAGQRGRSGDPRTARGSGMTPTLAQMLEGVPETRPGCRLLWEAGIRIGPRIELGQGPYGARRRIDILGGAFRGGPGLEDLHGRVLPGGADRQLDRPDGVRELDALYDIEVPEGTVLTLRNRVLIDERPGMARYALSHVSVLAPERPWAWLSRRIIVGTLTPRRPAFDAVVIRTFEVALP</sequence>
<protein>
    <submittedName>
        <fullName evidence="6">DUF3237 family protein</fullName>
    </submittedName>
</protein>
<dbReference type="RefSeq" id="WP_160895285.1">
    <property type="nucleotide sequence ID" value="NZ_WUMU01000017.1"/>
</dbReference>
<comment type="caution">
    <text evidence="6">The sequence shown here is derived from an EMBL/GenBank/DDBJ whole genome shotgun (WGS) entry which is preliminary data.</text>
</comment>
<dbReference type="InterPro" id="IPR036390">
    <property type="entry name" value="WH_DNA-bd_sf"/>
</dbReference>